<gene>
    <name evidence="4" type="ORF">BGZ80_003175</name>
</gene>
<dbReference type="Pfam" id="PF01926">
    <property type="entry name" value="MMR_HSR1"/>
    <property type="match status" value="1"/>
</dbReference>
<evidence type="ECO:0000256" key="1">
    <source>
        <dbReference type="SAM" id="Coils"/>
    </source>
</evidence>
<dbReference type="PANTHER" id="PTHR32046">
    <property type="entry name" value="G DOMAIN-CONTAINING PROTEIN"/>
    <property type="match status" value="1"/>
</dbReference>
<feature type="coiled-coil region" evidence="1">
    <location>
        <begin position="409"/>
        <end position="443"/>
    </location>
</feature>
<evidence type="ECO:0000259" key="2">
    <source>
        <dbReference type="Pfam" id="PF01926"/>
    </source>
</evidence>
<evidence type="ECO:0008006" key="6">
    <source>
        <dbReference type="Google" id="ProtNLM"/>
    </source>
</evidence>
<dbReference type="Pfam" id="PF26633">
    <property type="entry name" value="DUF8206"/>
    <property type="match status" value="1"/>
</dbReference>
<dbReference type="Proteomes" id="UP000703661">
    <property type="component" value="Unassembled WGS sequence"/>
</dbReference>
<dbReference type="AlphaFoldDB" id="A0A9P6MPB0"/>
<dbReference type="InterPro" id="IPR006073">
    <property type="entry name" value="GTP-bd"/>
</dbReference>
<keyword evidence="1" id="KW-0175">Coiled coil</keyword>
<evidence type="ECO:0000313" key="4">
    <source>
        <dbReference type="EMBL" id="KAG0008679.1"/>
    </source>
</evidence>
<protein>
    <recommendedName>
        <fullName evidence="6">G domain-containing protein</fullName>
    </recommendedName>
</protein>
<dbReference type="EMBL" id="JAAAID010001825">
    <property type="protein sequence ID" value="KAG0008679.1"/>
    <property type="molecule type" value="Genomic_DNA"/>
</dbReference>
<evidence type="ECO:0000313" key="5">
    <source>
        <dbReference type="Proteomes" id="UP000703661"/>
    </source>
</evidence>
<dbReference type="PANTHER" id="PTHR32046:SF11">
    <property type="entry name" value="IMMUNE-ASSOCIATED NUCLEOTIDE-BINDING PROTEIN 10-LIKE"/>
    <property type="match status" value="1"/>
</dbReference>
<feature type="domain" description="G" evidence="2">
    <location>
        <begin position="31"/>
        <end position="131"/>
    </location>
</feature>
<dbReference type="InterPro" id="IPR027417">
    <property type="entry name" value="P-loop_NTPase"/>
</dbReference>
<feature type="domain" description="DUF8206" evidence="3">
    <location>
        <begin position="326"/>
        <end position="398"/>
    </location>
</feature>
<reference evidence="4" key="1">
    <citation type="journal article" date="2020" name="Fungal Divers.">
        <title>Resolving the Mortierellaceae phylogeny through synthesis of multi-gene phylogenetics and phylogenomics.</title>
        <authorList>
            <person name="Vandepol N."/>
            <person name="Liber J."/>
            <person name="Desiro A."/>
            <person name="Na H."/>
            <person name="Kennedy M."/>
            <person name="Barry K."/>
            <person name="Grigoriev I.V."/>
            <person name="Miller A.N."/>
            <person name="O'Donnell K."/>
            <person name="Stajich J.E."/>
            <person name="Bonito G."/>
        </authorList>
    </citation>
    <scope>NUCLEOTIDE SEQUENCE</scope>
    <source>
        <strain evidence="4">NRRL 2769</strain>
    </source>
</reference>
<evidence type="ECO:0000259" key="3">
    <source>
        <dbReference type="Pfam" id="PF26633"/>
    </source>
</evidence>
<dbReference type="InterPro" id="IPR058519">
    <property type="entry name" value="DUF8206"/>
</dbReference>
<dbReference type="GO" id="GO:0005525">
    <property type="term" value="F:GTP binding"/>
    <property type="evidence" value="ECO:0007669"/>
    <property type="project" value="InterPro"/>
</dbReference>
<dbReference type="SUPFAM" id="SSF52540">
    <property type="entry name" value="P-loop containing nucleoside triphosphate hydrolases"/>
    <property type="match status" value="1"/>
</dbReference>
<accession>A0A9P6MPB0</accession>
<comment type="caution">
    <text evidence="4">The sequence shown here is derived from an EMBL/GenBank/DDBJ whole genome shotgun (WGS) entry which is preliminary data.</text>
</comment>
<sequence>MKHGFKYHGLHDQSVQSIRERTKPGDNEINISLLGETGVGKSTFINAFANYLKYSYLEETEMNEMTTLIHSSFEIAGTKVVVGEDDKNERLTNGDSSTQKCRAYEFPYKDDKMIRFIDTPGIGDTRGVKQDRVNFEGILDFISGYDKINGICILLLPDVSRLTTSFKFYEIDFYQAGATLTPLATYIKELETKSQITIRLEPNTMYYFDNEAFKLYAALKQNIAFDAKTKKLYGDSWVQSVEESRRLINRVMDLKPHRTEETLTLDNARRSIFQLVVPMTKINENIAIELQAIQVLKKLAETHQISAQDLKERLIETYMDLNPINLTHPRTVCTSDGCSTVQGNIVRYNKHCHNHCYIGNVSITVLRHASLRICSKMSFSGICKTCGCKWDKHMHVRIDYEEVKKQKTNATVAEKLQETELKTESMQQEISKADTRVKSLESEKKQIFDGLMTFTGFLLQNSIVQQNSGILDYIDMSIRNQERVAKRTKDNSIVESLRQQRREYVVQKEVFENAKKEGKLRSGVITLEDVIEARDGLCRLENNGQALASVLRWGEENQVLATKRETRLVKPHKSSDYNGGYDTSAAYSSHPSTTDSYLAEGGDASRWGAFKKNVGKHILVPPFSTLFTTRLPRNNEASDERTEGEELWCM</sequence>
<proteinExistence type="predicted"/>
<keyword evidence="5" id="KW-1185">Reference proteome</keyword>
<name>A0A9P6MPB0_9FUNG</name>
<organism evidence="4 5">
    <name type="scientific">Entomortierella chlamydospora</name>
    <dbReference type="NCBI Taxonomy" id="101097"/>
    <lineage>
        <taxon>Eukaryota</taxon>
        <taxon>Fungi</taxon>
        <taxon>Fungi incertae sedis</taxon>
        <taxon>Mucoromycota</taxon>
        <taxon>Mortierellomycotina</taxon>
        <taxon>Mortierellomycetes</taxon>
        <taxon>Mortierellales</taxon>
        <taxon>Mortierellaceae</taxon>
        <taxon>Entomortierella</taxon>
    </lineage>
</organism>
<dbReference type="Gene3D" id="3.40.50.300">
    <property type="entry name" value="P-loop containing nucleotide triphosphate hydrolases"/>
    <property type="match status" value="1"/>
</dbReference>